<evidence type="ECO:0000256" key="1">
    <source>
        <dbReference type="ARBA" id="ARBA00012837"/>
    </source>
</evidence>
<comment type="catalytic activity">
    <reaction evidence="5">
        <text>tRNA(Arg) + L-arginine + ATP = L-arginyl-tRNA(Arg) + AMP + diphosphate</text>
        <dbReference type="Rhea" id="RHEA:20301"/>
        <dbReference type="Rhea" id="RHEA-COMP:9658"/>
        <dbReference type="Rhea" id="RHEA-COMP:9673"/>
        <dbReference type="ChEBI" id="CHEBI:30616"/>
        <dbReference type="ChEBI" id="CHEBI:32682"/>
        <dbReference type="ChEBI" id="CHEBI:33019"/>
        <dbReference type="ChEBI" id="CHEBI:78442"/>
        <dbReference type="ChEBI" id="CHEBI:78513"/>
        <dbReference type="ChEBI" id="CHEBI:456215"/>
        <dbReference type="EC" id="6.1.1.19"/>
    </reaction>
</comment>
<dbReference type="SMART" id="SM00836">
    <property type="entry name" value="DALR_1"/>
    <property type="match status" value="1"/>
</dbReference>
<dbReference type="InterPro" id="IPR009080">
    <property type="entry name" value="tRNAsynth_Ia_anticodon-bd"/>
</dbReference>
<keyword evidence="2 7" id="KW-0436">Ligase</keyword>
<evidence type="ECO:0000313" key="8">
    <source>
        <dbReference type="Proteomes" id="UP000228596"/>
    </source>
</evidence>
<dbReference type="EMBL" id="PEZV01000039">
    <property type="protein sequence ID" value="PIT97071.1"/>
    <property type="molecule type" value="Genomic_DNA"/>
</dbReference>
<organism evidence="7 8">
    <name type="scientific">Candidatus Berkelbacteria bacterium CG10_big_fil_rev_8_21_14_0_10_41_12</name>
    <dbReference type="NCBI Taxonomy" id="1974513"/>
    <lineage>
        <taxon>Bacteria</taxon>
        <taxon>Candidatus Berkelbacteria</taxon>
    </lineage>
</organism>
<reference evidence="8" key="1">
    <citation type="submission" date="2017-09" db="EMBL/GenBank/DDBJ databases">
        <title>Depth-based differentiation of microbial function through sediment-hosted aquifers and enrichment of novel symbionts in the deep terrestrial subsurface.</title>
        <authorList>
            <person name="Probst A.J."/>
            <person name="Ladd B."/>
            <person name="Jarett J.K."/>
            <person name="Geller-Mcgrath D.E."/>
            <person name="Sieber C.M.K."/>
            <person name="Emerson J.B."/>
            <person name="Anantharaman K."/>
            <person name="Thomas B.C."/>
            <person name="Malmstrom R."/>
            <person name="Stieglmeier M."/>
            <person name="Klingl A."/>
            <person name="Woyke T."/>
            <person name="Ryan C.M."/>
            <person name="Banfield J.F."/>
        </authorList>
    </citation>
    <scope>NUCLEOTIDE SEQUENCE [LARGE SCALE GENOMIC DNA]</scope>
</reference>
<protein>
    <recommendedName>
        <fullName evidence="1">arginine--tRNA ligase</fullName>
        <ecNumber evidence="1">6.1.1.19</ecNumber>
    </recommendedName>
</protein>
<feature type="non-terminal residue" evidence="7">
    <location>
        <position position="1"/>
    </location>
</feature>
<dbReference type="GO" id="GO:0006420">
    <property type="term" value="P:arginyl-tRNA aminoacylation"/>
    <property type="evidence" value="ECO:0007669"/>
    <property type="project" value="InterPro"/>
</dbReference>
<dbReference type="Proteomes" id="UP000228596">
    <property type="component" value="Unassembled WGS sequence"/>
</dbReference>
<keyword evidence="4" id="KW-0067">ATP-binding</keyword>
<dbReference type="PANTHER" id="PTHR11956">
    <property type="entry name" value="ARGINYL-TRNA SYNTHETASE"/>
    <property type="match status" value="1"/>
</dbReference>
<evidence type="ECO:0000256" key="4">
    <source>
        <dbReference type="ARBA" id="ARBA00022840"/>
    </source>
</evidence>
<proteinExistence type="predicted"/>
<evidence type="ECO:0000256" key="3">
    <source>
        <dbReference type="ARBA" id="ARBA00022741"/>
    </source>
</evidence>
<dbReference type="Gene3D" id="1.10.730.10">
    <property type="entry name" value="Isoleucyl-tRNA Synthetase, Domain 1"/>
    <property type="match status" value="1"/>
</dbReference>
<dbReference type="InterPro" id="IPR001278">
    <property type="entry name" value="Arg-tRNA-ligase"/>
</dbReference>
<comment type="caution">
    <text evidence="7">The sequence shown here is derived from an EMBL/GenBank/DDBJ whole genome shotgun (WGS) entry which is preliminary data.</text>
</comment>
<dbReference type="SUPFAM" id="SSF47323">
    <property type="entry name" value="Anticodon-binding domain of a subclass of class I aminoacyl-tRNA synthetases"/>
    <property type="match status" value="1"/>
</dbReference>
<dbReference type="EC" id="6.1.1.19" evidence="1"/>
<gene>
    <name evidence="7" type="ORF">COT77_03455</name>
</gene>
<evidence type="ECO:0000259" key="6">
    <source>
        <dbReference type="SMART" id="SM00836"/>
    </source>
</evidence>
<dbReference type="AlphaFoldDB" id="A0A2M6WWE8"/>
<feature type="domain" description="DALR anticodon binding" evidence="6">
    <location>
        <begin position="6"/>
        <end position="120"/>
    </location>
</feature>
<keyword evidence="3" id="KW-0547">Nucleotide-binding</keyword>
<evidence type="ECO:0000313" key="7">
    <source>
        <dbReference type="EMBL" id="PIT97071.1"/>
    </source>
</evidence>
<dbReference type="GO" id="GO:0005524">
    <property type="term" value="F:ATP binding"/>
    <property type="evidence" value="ECO:0007669"/>
    <property type="project" value="UniProtKB-KW"/>
</dbReference>
<sequence length="120" mass="13474">DSGPYLQYSFVRAQSVLARAKELGIKISAKNGESVISELEHIIYRFPEVVIKSTSEYAPHHIATYLVDLARSFNAYYGEKKIVDPNHKEISEYHLALTEAVAIVLKNGLDLLGIKLPEKM</sequence>
<dbReference type="GO" id="GO:0004814">
    <property type="term" value="F:arginine-tRNA ligase activity"/>
    <property type="evidence" value="ECO:0007669"/>
    <property type="project" value="UniProtKB-EC"/>
</dbReference>
<accession>A0A2M6WWE8</accession>
<dbReference type="Pfam" id="PF05746">
    <property type="entry name" value="DALR_1"/>
    <property type="match status" value="1"/>
</dbReference>
<evidence type="ECO:0000256" key="5">
    <source>
        <dbReference type="ARBA" id="ARBA00049339"/>
    </source>
</evidence>
<dbReference type="PANTHER" id="PTHR11956:SF5">
    <property type="entry name" value="ARGININE--TRNA LIGASE, CYTOPLASMIC"/>
    <property type="match status" value="1"/>
</dbReference>
<dbReference type="InterPro" id="IPR008909">
    <property type="entry name" value="DALR_anticod-bd"/>
</dbReference>
<name>A0A2M6WWE8_9BACT</name>
<evidence type="ECO:0000256" key="2">
    <source>
        <dbReference type="ARBA" id="ARBA00022598"/>
    </source>
</evidence>